<accession>A0A0R5ND07</accession>
<evidence type="ECO:0000313" key="6">
    <source>
        <dbReference type="EMBL" id="AIK24641.1"/>
    </source>
</evidence>
<evidence type="ECO:0000313" key="1">
    <source>
        <dbReference type="EMBL" id="AIK24564.1"/>
    </source>
</evidence>
<gene>
    <name evidence="9" type="primary">P4</name>
    <name evidence="11" type="synonym">RGSV-P4</name>
</gene>
<protein>
    <submittedName>
        <fullName evidence="9">p4</fullName>
    </submittedName>
</protein>
<dbReference type="EMBL" id="MF947497">
    <property type="protein sequence ID" value="AVR43330.1"/>
    <property type="molecule type" value="Genomic_RNA"/>
</dbReference>
<evidence type="ECO:0000313" key="2">
    <source>
        <dbReference type="EMBL" id="AIK24576.1"/>
    </source>
</evidence>
<dbReference type="EMBL" id="KF438762">
    <property type="protein sequence ID" value="AIK24564.1"/>
    <property type="molecule type" value="Genomic_RNA"/>
</dbReference>
<name>A0A0R5ND07_9VIRU</name>
<evidence type="ECO:0000313" key="10">
    <source>
        <dbReference type="EMBL" id="AIK24720.1"/>
    </source>
</evidence>
<dbReference type="EMBL" id="KF438744">
    <property type="protein sequence ID" value="AIK24599.1"/>
    <property type="molecule type" value="Genomic_RNA"/>
</dbReference>
<reference evidence="9" key="1">
    <citation type="submission" date="2013-07" db="EMBL/GenBank/DDBJ databases">
        <title>Molecular analyses of Rice grassy stunt virus populations during pre- and post-2006 epidemics revealed insights of virus reemergence and spread in Southeast Asia.</title>
        <authorList>
            <person name="Jonson G.B."/>
            <person name="Villegas J.M."/>
            <person name="Kim K.-H."/>
            <person name="Choi H.-S."/>
            <person name="Choi I.-R."/>
        </authorList>
    </citation>
    <scope>NUCLEOTIDE SEQUENCE</scope>
    <source>
        <strain evidence="10">AG006</strain>
        <strain evidence="5">CT101</strain>
        <strain evidence="4">DT136</strain>
        <strain evidence="8">KC040</strain>
        <strain evidence="6">LA110</strain>
        <strain evidence="9">LG001</strain>
        <strain evidence="2">PT010</strain>
        <strain evidence="7">SP002</strain>
        <strain evidence="3">TK034</strain>
        <strain evidence="1">VL091</strain>
    </source>
</reference>
<evidence type="ECO:0000313" key="9">
    <source>
        <dbReference type="EMBL" id="AIK24708.1"/>
    </source>
</evidence>
<dbReference type="EMBL" id="KF438720">
    <property type="protein sequence ID" value="AIK24641.1"/>
    <property type="molecule type" value="Genomic_RNA"/>
</dbReference>
<dbReference type="EMBL" id="KF438708">
    <property type="protein sequence ID" value="AIK24664.1"/>
    <property type="molecule type" value="Genomic_RNA"/>
</dbReference>
<evidence type="ECO:0000313" key="4">
    <source>
        <dbReference type="EMBL" id="AIK24620.1"/>
    </source>
</evidence>
<sequence>MANLFFSTPQELRILNYIITRNTVQFHWTIPKNSDNPIIYTTLLQNTKDFYFTELRSKDLNTEMLGLCIKLIIKVVIKINQGINIPLEDVFKKIYDDRGRNIYLYTNFSDKDLERKVNQYVHCASLKLPIDFENHPLAPTHVLLWFTLIEYAQRTTRGAFQGVLE</sequence>
<evidence type="ECO:0000313" key="7">
    <source>
        <dbReference type="EMBL" id="AIK24653.1"/>
    </source>
</evidence>
<organism evidence="9">
    <name type="scientific">Tenuivirus oryzabrevis</name>
    <dbReference type="NCBI Taxonomy" id="3052762"/>
    <lineage>
        <taxon>Viruses</taxon>
        <taxon>Riboviria</taxon>
        <taxon>Orthornavirae</taxon>
        <taxon>Negarnaviricota</taxon>
        <taxon>Polyploviricotina</taxon>
        <taxon>Bunyaviricetes</taxon>
        <taxon>Hareavirales</taxon>
        <taxon>Phenuiviridae</taxon>
        <taxon>Tenuivirus</taxon>
    </lineage>
</organism>
<evidence type="ECO:0000313" key="5">
    <source>
        <dbReference type="EMBL" id="AIK24631.1"/>
    </source>
</evidence>
<dbReference type="EMBL" id="KF438714">
    <property type="protein sequence ID" value="AIK24653.1"/>
    <property type="molecule type" value="Genomic_RNA"/>
</dbReference>
<dbReference type="EMBL" id="KF438726">
    <property type="protein sequence ID" value="AIK24631.1"/>
    <property type="molecule type" value="Genomic_RNA"/>
</dbReference>
<dbReference type="EMBL" id="KF438756">
    <property type="protein sequence ID" value="AIK24576.1"/>
    <property type="molecule type" value="Genomic_RNA"/>
</dbReference>
<dbReference type="EMBL" id="KF438684">
    <property type="protein sequence ID" value="AIK24708.1"/>
    <property type="molecule type" value="Genomic_RNA"/>
</dbReference>
<dbReference type="EMBL" id="KF438678">
    <property type="protein sequence ID" value="AIK24720.1"/>
    <property type="molecule type" value="Genomic_RNA"/>
</dbReference>
<reference evidence="11" key="2">
    <citation type="submission" date="2017-09" db="EMBL/GenBank/DDBJ databases">
        <title>Rice grassy stunt virus complete sequence from China.</title>
        <authorList>
            <person name="Yan W."/>
            <person name="Yang L."/>
        </authorList>
    </citation>
    <scope>NUCLEOTIDE SEQUENCE</scope>
    <source>
        <strain evidence="11">FZ0403</strain>
    </source>
</reference>
<dbReference type="EMBL" id="KF438732">
    <property type="protein sequence ID" value="AIK24620.1"/>
    <property type="molecule type" value="Genomic_RNA"/>
</dbReference>
<evidence type="ECO:0000313" key="11">
    <source>
        <dbReference type="EMBL" id="AVR43330.1"/>
    </source>
</evidence>
<evidence type="ECO:0000313" key="3">
    <source>
        <dbReference type="EMBL" id="AIK24599.1"/>
    </source>
</evidence>
<evidence type="ECO:0000313" key="8">
    <source>
        <dbReference type="EMBL" id="AIK24664.1"/>
    </source>
</evidence>
<proteinExistence type="predicted"/>